<dbReference type="AlphaFoldDB" id="A0A9W6B222"/>
<feature type="transmembrane region" description="Helical" evidence="1">
    <location>
        <begin position="240"/>
        <end position="260"/>
    </location>
</feature>
<keyword evidence="1" id="KW-1133">Transmembrane helix</keyword>
<gene>
    <name evidence="2" type="ORF">WR164_14860</name>
</gene>
<dbReference type="RefSeq" id="WP_286137046.1">
    <property type="nucleotide sequence ID" value="NZ_BRPL01000004.1"/>
</dbReference>
<dbReference type="EMBL" id="BRPL01000004">
    <property type="protein sequence ID" value="GLB47507.1"/>
    <property type="molecule type" value="Genomic_DNA"/>
</dbReference>
<protein>
    <recommendedName>
        <fullName evidence="4">ABC transporter permease</fullName>
    </recommendedName>
</protein>
<evidence type="ECO:0000256" key="1">
    <source>
        <dbReference type="SAM" id="Phobius"/>
    </source>
</evidence>
<keyword evidence="1" id="KW-0812">Transmembrane</keyword>
<organism evidence="2 3">
    <name type="scientific">Philodulcilactobacillus myokoensis</name>
    <dbReference type="NCBI Taxonomy" id="2929573"/>
    <lineage>
        <taxon>Bacteria</taxon>
        <taxon>Bacillati</taxon>
        <taxon>Bacillota</taxon>
        <taxon>Bacilli</taxon>
        <taxon>Lactobacillales</taxon>
        <taxon>Lactobacillaceae</taxon>
        <taxon>Philodulcilactobacillus</taxon>
    </lineage>
</organism>
<proteinExistence type="predicted"/>
<feature type="transmembrane region" description="Helical" evidence="1">
    <location>
        <begin position="58"/>
        <end position="82"/>
    </location>
</feature>
<accession>A0A9W6B222</accession>
<reference evidence="2" key="2">
    <citation type="journal article" date="2023" name="PLoS ONE">
        <title>Philodulcilactobacillus myokoensis gen. nov., sp. nov., a fructophilic, acidophilic, and agar-phobic lactic acid bacterium isolated from fermented vegetable extracts.</title>
        <authorList>
            <person name="Kouya T."/>
            <person name="Ishiyama Y."/>
            <person name="Ohashi S."/>
            <person name="Kumakubo R."/>
            <person name="Yamazaki T."/>
            <person name="Otaki T."/>
        </authorList>
    </citation>
    <scope>NUCLEOTIDE SEQUENCE</scope>
    <source>
        <strain evidence="2">WR16-4</strain>
    </source>
</reference>
<sequence length="272" mass="31768">MEKISNQKQLMPIVKFTTKRNIKKASYWAAIIWPINLLIIFILFNITNYSKLQFMKLIINNYFIILGISILLMSFVFSNIIGYEIQNDSSSKINEFLWSICDPKIQFTGRLLGIINLVSITIIIYIVYTMIFMQLIPEMGNIIMAIPSFIGLIKLLIMIIIFVEAIGWELLISAHLSIKIKKRNRLSQYLLPLYAYIICCLIIAILKASHNLIFSYLSIFIFPILSQINSCRLLFTNDNLILIIIAIIFQFIMLIKYFYYVKNKYQSQIELN</sequence>
<evidence type="ECO:0000313" key="2">
    <source>
        <dbReference type="EMBL" id="GLB47507.1"/>
    </source>
</evidence>
<feature type="transmembrane region" description="Helical" evidence="1">
    <location>
        <begin position="142"/>
        <end position="168"/>
    </location>
</feature>
<evidence type="ECO:0008006" key="4">
    <source>
        <dbReference type="Google" id="ProtNLM"/>
    </source>
</evidence>
<comment type="caution">
    <text evidence="2">The sequence shown here is derived from an EMBL/GenBank/DDBJ whole genome shotgun (WGS) entry which is preliminary data.</text>
</comment>
<evidence type="ECO:0000313" key="3">
    <source>
        <dbReference type="Proteomes" id="UP001144204"/>
    </source>
</evidence>
<name>A0A9W6B222_9LACO</name>
<feature type="transmembrane region" description="Helical" evidence="1">
    <location>
        <begin position="25"/>
        <end position="46"/>
    </location>
</feature>
<keyword evidence="1" id="KW-0472">Membrane</keyword>
<reference evidence="2" key="1">
    <citation type="submission" date="2022-07" db="EMBL/GenBank/DDBJ databases">
        <authorList>
            <person name="Kouya T."/>
            <person name="Ishiyama Y."/>
        </authorList>
    </citation>
    <scope>NUCLEOTIDE SEQUENCE</scope>
    <source>
        <strain evidence="2">WR16-4</strain>
    </source>
</reference>
<feature type="transmembrane region" description="Helical" evidence="1">
    <location>
        <begin position="114"/>
        <end position="136"/>
    </location>
</feature>
<dbReference type="Proteomes" id="UP001144204">
    <property type="component" value="Unassembled WGS sequence"/>
</dbReference>
<keyword evidence="3" id="KW-1185">Reference proteome</keyword>
<feature type="transmembrane region" description="Helical" evidence="1">
    <location>
        <begin position="189"/>
        <end position="206"/>
    </location>
</feature>